<evidence type="ECO:0000313" key="5">
    <source>
        <dbReference type="EMBL" id="KAF6160926.1"/>
    </source>
</evidence>
<dbReference type="AlphaFoldDB" id="A0A7J7N1A6"/>
<dbReference type="InterPro" id="IPR008271">
    <property type="entry name" value="Ser/Thr_kinase_AS"/>
</dbReference>
<dbReference type="InterPro" id="IPR050528">
    <property type="entry name" value="L-type_Lectin-RKs"/>
</dbReference>
<dbReference type="GO" id="GO:0004672">
    <property type="term" value="F:protein kinase activity"/>
    <property type="evidence" value="ECO:0007669"/>
    <property type="project" value="InterPro"/>
</dbReference>
<reference evidence="5 6" key="1">
    <citation type="journal article" date="2020" name="IScience">
        <title>Genome Sequencing of the Endangered Kingdonia uniflora (Circaeasteraceae, Ranunculales) Reveals Potential Mechanisms of Evolutionary Specialization.</title>
        <authorList>
            <person name="Sun Y."/>
            <person name="Deng T."/>
            <person name="Zhang A."/>
            <person name="Moore M.J."/>
            <person name="Landis J.B."/>
            <person name="Lin N."/>
            <person name="Zhang H."/>
            <person name="Zhang X."/>
            <person name="Huang J."/>
            <person name="Zhang X."/>
            <person name="Sun H."/>
            <person name="Wang H."/>
        </authorList>
    </citation>
    <scope>NUCLEOTIDE SEQUENCE [LARGE SCALE GENOMIC DNA]</scope>
    <source>
        <strain evidence="5">TB1705</strain>
        <tissue evidence="5">Leaf</tissue>
    </source>
</reference>
<evidence type="ECO:0000259" key="4">
    <source>
        <dbReference type="PROSITE" id="PS50011"/>
    </source>
</evidence>
<dbReference type="InterPro" id="IPR000719">
    <property type="entry name" value="Prot_kinase_dom"/>
</dbReference>
<dbReference type="OrthoDB" id="688481at2759"/>
<dbReference type="Proteomes" id="UP000541444">
    <property type="component" value="Unassembled WGS sequence"/>
</dbReference>
<evidence type="ECO:0000256" key="1">
    <source>
        <dbReference type="ARBA" id="ARBA00022741"/>
    </source>
</evidence>
<organism evidence="5 6">
    <name type="scientific">Kingdonia uniflora</name>
    <dbReference type="NCBI Taxonomy" id="39325"/>
    <lineage>
        <taxon>Eukaryota</taxon>
        <taxon>Viridiplantae</taxon>
        <taxon>Streptophyta</taxon>
        <taxon>Embryophyta</taxon>
        <taxon>Tracheophyta</taxon>
        <taxon>Spermatophyta</taxon>
        <taxon>Magnoliopsida</taxon>
        <taxon>Ranunculales</taxon>
        <taxon>Circaeasteraceae</taxon>
        <taxon>Kingdonia</taxon>
    </lineage>
</organism>
<dbReference type="PROSITE" id="PS00108">
    <property type="entry name" value="PROTEIN_KINASE_ST"/>
    <property type="match status" value="1"/>
</dbReference>
<evidence type="ECO:0000256" key="2">
    <source>
        <dbReference type="ARBA" id="ARBA00022840"/>
    </source>
</evidence>
<dbReference type="SUPFAM" id="SSF56112">
    <property type="entry name" value="Protein kinase-like (PK-like)"/>
    <property type="match status" value="1"/>
</dbReference>
<gene>
    <name evidence="5" type="ORF">GIB67_025461</name>
</gene>
<keyword evidence="2" id="KW-0067">ATP-binding</keyword>
<dbReference type="PROSITE" id="PS50011">
    <property type="entry name" value="PROTEIN_KINASE_DOM"/>
    <property type="match status" value="1"/>
</dbReference>
<keyword evidence="1" id="KW-0547">Nucleotide-binding</keyword>
<feature type="domain" description="Protein kinase" evidence="4">
    <location>
        <begin position="1"/>
        <end position="230"/>
    </location>
</feature>
<protein>
    <recommendedName>
        <fullName evidence="4">Protein kinase domain-containing protein</fullName>
    </recommendedName>
</protein>
<dbReference type="InterPro" id="IPR011009">
    <property type="entry name" value="Kinase-like_dom_sf"/>
</dbReference>
<keyword evidence="6" id="KW-1185">Reference proteome</keyword>
<proteinExistence type="predicted"/>
<accession>A0A7J7N1A6</accession>
<evidence type="ECO:0000313" key="6">
    <source>
        <dbReference type="Proteomes" id="UP000541444"/>
    </source>
</evidence>
<comment type="caution">
    <text evidence="5">The sequence shown here is derived from an EMBL/GenBank/DDBJ whole genome shotgun (WGS) entry which is preliminary data.</text>
</comment>
<dbReference type="Gene3D" id="1.10.510.10">
    <property type="entry name" value="Transferase(Phosphotransferase) domain 1"/>
    <property type="match status" value="2"/>
</dbReference>
<dbReference type="PANTHER" id="PTHR27007">
    <property type="match status" value="1"/>
</dbReference>
<dbReference type="EMBL" id="JACGCM010001147">
    <property type="protein sequence ID" value="KAF6160926.1"/>
    <property type="molecule type" value="Genomic_DNA"/>
</dbReference>
<dbReference type="Pfam" id="PF00069">
    <property type="entry name" value="Pkinase"/>
    <property type="match status" value="1"/>
</dbReference>
<sequence>MLLLVYDYMPNGSLDNHLFGEQDEILSWDRRYNIISGVASAINYLHNEYDQKVVHRDLKASNIMLEPTTMRDWATLVLHEPWKMKKHLMQTLEAFLAQLGTLHQSVSILGSNVADWVWTLHRENRILEAVDERLGDDFNTEEAERLILLGLACSHPISGERPKPQTIVQIISGSVPAPYIPPFKPAFVWPMTEPTGDSSMTNTQDTTPMPSSYYGASQESNTGYSDLYTV</sequence>
<name>A0A7J7N1A6_9MAGN</name>
<dbReference type="GO" id="GO:0005524">
    <property type="term" value="F:ATP binding"/>
    <property type="evidence" value="ECO:0007669"/>
    <property type="project" value="UniProtKB-KW"/>
</dbReference>
<evidence type="ECO:0000256" key="3">
    <source>
        <dbReference type="SAM" id="MobiDB-lite"/>
    </source>
</evidence>
<feature type="region of interest" description="Disordered" evidence="3">
    <location>
        <begin position="196"/>
        <end position="218"/>
    </location>
</feature>